<dbReference type="Pfam" id="PF01261">
    <property type="entry name" value="AP_endonuc_2"/>
    <property type="match status" value="1"/>
</dbReference>
<dbReference type="EMBL" id="QVEW01000004">
    <property type="protein sequence ID" value="RGB99304.1"/>
    <property type="molecule type" value="Genomic_DNA"/>
</dbReference>
<comment type="caution">
    <text evidence="3">The sequence shown here is derived from an EMBL/GenBank/DDBJ whole genome shotgun (WGS) entry which is preliminary data.</text>
</comment>
<dbReference type="PANTHER" id="PTHR12110">
    <property type="entry name" value="HYDROXYPYRUVATE ISOMERASE"/>
    <property type="match status" value="1"/>
</dbReference>
<dbReference type="InterPro" id="IPR036237">
    <property type="entry name" value="Xyl_isomerase-like_sf"/>
</dbReference>
<proteinExistence type="predicted"/>
<dbReference type="GO" id="GO:0016853">
    <property type="term" value="F:isomerase activity"/>
    <property type="evidence" value="ECO:0007669"/>
    <property type="project" value="UniProtKB-KW"/>
</dbReference>
<dbReference type="AlphaFoldDB" id="A0A3E2UR83"/>
<organism evidence="3 5">
    <name type="scientific">Faecalibacterium prausnitzii</name>
    <dbReference type="NCBI Taxonomy" id="853"/>
    <lineage>
        <taxon>Bacteria</taxon>
        <taxon>Bacillati</taxon>
        <taxon>Bacillota</taxon>
        <taxon>Clostridia</taxon>
        <taxon>Eubacteriales</taxon>
        <taxon>Oscillospiraceae</taxon>
        <taxon>Faecalibacterium</taxon>
    </lineage>
</organism>
<dbReference type="Proteomes" id="UP000260783">
    <property type="component" value="Unassembled WGS sequence"/>
</dbReference>
<evidence type="ECO:0000313" key="5">
    <source>
        <dbReference type="Proteomes" id="UP000260783"/>
    </source>
</evidence>
<keyword evidence="3" id="KW-0413">Isomerase</keyword>
<dbReference type="InterPro" id="IPR013022">
    <property type="entry name" value="Xyl_isomerase-like_TIM-brl"/>
</dbReference>
<evidence type="ECO:0000313" key="3">
    <source>
        <dbReference type="EMBL" id="RGB99304.1"/>
    </source>
</evidence>
<evidence type="ECO:0000259" key="1">
    <source>
        <dbReference type="Pfam" id="PF01261"/>
    </source>
</evidence>
<dbReference type="PANTHER" id="PTHR12110:SF21">
    <property type="entry name" value="XYLOSE ISOMERASE-LIKE TIM BARREL DOMAIN-CONTAINING PROTEIN"/>
    <property type="match status" value="1"/>
</dbReference>
<dbReference type="EMBL" id="QVES01000004">
    <property type="protein sequence ID" value="RGB88095.1"/>
    <property type="molecule type" value="Genomic_DNA"/>
</dbReference>
<sequence length="282" mass="31417">MIQFGLRLHDAEKLPIEQVLPLVRQKGFSCVHLALSKSLKEVPNTPSALTPGYAAYLRRLFAKNELDIAVLGNYLNLAHPDAAALHAIQEKYYAHIRFASLLGCGMVGTETGAPNAEYKFCPECRSDAALATFIKNFKPVVRCAEQYGVTIAIEPVVRHIVYDARRARTVLDEIGSPNLQILLDPVNLLNMENVDQREEVFAETIELLGKDVAMIHFKDFLLQDADGQLAATGAGQGGMGDYRTILRFAKEQKPYVFATLENTTPENAVRCLQYLQKQYDEC</sequence>
<protein>
    <submittedName>
        <fullName evidence="3">Sugar phosphate isomerase/epimerase</fullName>
    </submittedName>
</protein>
<dbReference type="Proteomes" id="UP000260782">
    <property type="component" value="Unassembled WGS sequence"/>
</dbReference>
<dbReference type="SUPFAM" id="SSF51658">
    <property type="entry name" value="Xylose isomerase-like"/>
    <property type="match status" value="1"/>
</dbReference>
<evidence type="ECO:0000313" key="2">
    <source>
        <dbReference type="EMBL" id="RGB88095.1"/>
    </source>
</evidence>
<accession>A0A3E2UR83</accession>
<feature type="domain" description="Xylose isomerase-like TIM barrel" evidence="1">
    <location>
        <begin position="22"/>
        <end position="261"/>
    </location>
</feature>
<reference evidence="4 5" key="1">
    <citation type="submission" date="2018-08" db="EMBL/GenBank/DDBJ databases">
        <title>A genome reference for cultivated species of the human gut microbiota.</title>
        <authorList>
            <person name="Zou Y."/>
            <person name="Xue W."/>
            <person name="Luo G."/>
        </authorList>
    </citation>
    <scope>NUCLEOTIDE SEQUENCE [LARGE SCALE GENOMIC DNA]</scope>
    <source>
        <strain evidence="3 5">AF29-11BH</strain>
        <strain evidence="2 4">AF31-14AC</strain>
    </source>
</reference>
<dbReference type="RefSeq" id="WP_117526533.1">
    <property type="nucleotide sequence ID" value="NZ_JAEKBW010000001.1"/>
</dbReference>
<gene>
    <name evidence="3" type="ORF">DWZ04_05400</name>
    <name evidence="2" type="ORF">DWZ25_05830</name>
</gene>
<dbReference type="Gene3D" id="3.20.20.150">
    <property type="entry name" value="Divalent-metal-dependent TIM barrel enzymes"/>
    <property type="match status" value="1"/>
</dbReference>
<name>A0A3E2UR83_9FIRM</name>
<dbReference type="InterPro" id="IPR050312">
    <property type="entry name" value="IolE/XylAMocC-like"/>
</dbReference>
<evidence type="ECO:0000313" key="4">
    <source>
        <dbReference type="Proteomes" id="UP000260782"/>
    </source>
</evidence>